<sequence>MGSKGRIPPHMRQPLPGPSLLHPDPFGAGIRPPGAFPFDMLPPVEVMEQKLASQHREMQVLATENQRFAATHSSLRQELAAAQQELQRLQNQMAAVKAEQDQQLRLLLDKIAKMEADLKVSESLKAELQQAHVEAQSLVTTRQELISKVQQMTQDLQRSHADAHHIPSLISELEALRQEYQHCRATYEYERKLRIDHYESLQAMENNYVAMVREVEKLRAELTNASQDRISGNALGGQFGANANAYKENIASGNHSVGQNVYEDGYGVLQGHPGGAAPYSGSAPGPASARGVYDPLSRSQTYDASRAPGYDVSRVTGYDAAHIGSFDGPRGTRSPLTSGHDVARGAGMVQTPSVTGNPAAPYGSAQAPPSYGAAVAPPTYGSAQQSTYGSGQMPTAYGTTQQASYGIGQTPAAYATTQQAAYGTGQQITHAGGGFEAPRGGNTGRR</sequence>
<feature type="region of interest" description="Disordered" evidence="7">
    <location>
        <begin position="1"/>
        <end position="28"/>
    </location>
</feature>
<name>A0A8J5G330_ZINOF</name>
<dbReference type="OrthoDB" id="1911379at2759"/>
<comment type="similarity">
    <text evidence="1">Belongs to the FLX family.</text>
</comment>
<dbReference type="PANTHER" id="PTHR33405:SF4">
    <property type="entry name" value="PROTEIN FLX-LIKE 2"/>
    <property type="match status" value="1"/>
</dbReference>
<organism evidence="8 9">
    <name type="scientific">Zingiber officinale</name>
    <name type="common">Ginger</name>
    <name type="synonym">Amomum zingiber</name>
    <dbReference type="NCBI Taxonomy" id="94328"/>
    <lineage>
        <taxon>Eukaryota</taxon>
        <taxon>Viridiplantae</taxon>
        <taxon>Streptophyta</taxon>
        <taxon>Embryophyta</taxon>
        <taxon>Tracheophyta</taxon>
        <taxon>Spermatophyta</taxon>
        <taxon>Magnoliopsida</taxon>
        <taxon>Liliopsida</taxon>
        <taxon>Zingiberales</taxon>
        <taxon>Zingiberaceae</taxon>
        <taxon>Zingiber</taxon>
    </lineage>
</organism>
<dbReference type="EMBL" id="JACMSC010000012">
    <property type="protein sequence ID" value="KAG6495109.1"/>
    <property type="molecule type" value="Genomic_DNA"/>
</dbReference>
<dbReference type="InterPro" id="IPR040353">
    <property type="entry name" value="FLX/FLX-like"/>
</dbReference>
<reference evidence="8 9" key="1">
    <citation type="submission" date="2020-08" db="EMBL/GenBank/DDBJ databases">
        <title>Plant Genome Project.</title>
        <authorList>
            <person name="Zhang R.-G."/>
        </authorList>
    </citation>
    <scope>NUCLEOTIDE SEQUENCE [LARGE SCALE GENOMIC DNA]</scope>
    <source>
        <tissue evidence="8">Rhizome</tissue>
    </source>
</reference>
<evidence type="ECO:0000256" key="3">
    <source>
        <dbReference type="ARBA" id="ARBA00022782"/>
    </source>
</evidence>
<feature type="compositionally biased region" description="Gly residues" evidence="7">
    <location>
        <begin position="431"/>
        <end position="446"/>
    </location>
</feature>
<evidence type="ECO:0000256" key="7">
    <source>
        <dbReference type="SAM" id="MobiDB-lite"/>
    </source>
</evidence>
<comment type="caution">
    <text evidence="8">The sequence shown here is derived from an EMBL/GenBank/DDBJ whole genome shotgun (WGS) entry which is preliminary data.</text>
</comment>
<evidence type="ECO:0000256" key="1">
    <source>
        <dbReference type="ARBA" id="ARBA00005405"/>
    </source>
</evidence>
<evidence type="ECO:0000256" key="2">
    <source>
        <dbReference type="ARBA" id="ARBA00022473"/>
    </source>
</evidence>
<keyword evidence="4 6" id="KW-0175">Coiled coil</keyword>
<protein>
    <recommendedName>
        <fullName evidence="10">Protein FLX-like 2</fullName>
    </recommendedName>
</protein>
<feature type="region of interest" description="Disordered" evidence="7">
    <location>
        <begin position="355"/>
        <end position="393"/>
    </location>
</feature>
<proteinExistence type="inferred from homology"/>
<feature type="compositionally biased region" description="Polar residues" evidence="7">
    <location>
        <begin position="381"/>
        <end position="393"/>
    </location>
</feature>
<keyword evidence="3" id="KW-0221">Differentiation</keyword>
<evidence type="ECO:0000313" key="9">
    <source>
        <dbReference type="Proteomes" id="UP000734854"/>
    </source>
</evidence>
<dbReference type="PANTHER" id="PTHR33405">
    <property type="entry name" value="PROTEIN FLX-LIKE 2"/>
    <property type="match status" value="1"/>
</dbReference>
<dbReference type="Proteomes" id="UP000734854">
    <property type="component" value="Unassembled WGS sequence"/>
</dbReference>
<gene>
    <name evidence="8" type="ORF">ZIOFF_042900</name>
</gene>
<evidence type="ECO:0000256" key="4">
    <source>
        <dbReference type="ARBA" id="ARBA00023054"/>
    </source>
</evidence>
<feature type="region of interest" description="Disordered" evidence="7">
    <location>
        <begin position="425"/>
        <end position="446"/>
    </location>
</feature>
<keyword evidence="2" id="KW-0217">Developmental protein</keyword>
<evidence type="ECO:0008006" key="10">
    <source>
        <dbReference type="Google" id="ProtNLM"/>
    </source>
</evidence>
<keyword evidence="9" id="KW-1185">Reference proteome</keyword>
<dbReference type="GO" id="GO:0009908">
    <property type="term" value="P:flower development"/>
    <property type="evidence" value="ECO:0007669"/>
    <property type="project" value="UniProtKB-KW"/>
</dbReference>
<evidence type="ECO:0000256" key="6">
    <source>
        <dbReference type="SAM" id="Coils"/>
    </source>
</evidence>
<evidence type="ECO:0000256" key="5">
    <source>
        <dbReference type="ARBA" id="ARBA00023089"/>
    </source>
</evidence>
<feature type="coiled-coil region" evidence="6">
    <location>
        <begin position="201"/>
        <end position="228"/>
    </location>
</feature>
<feature type="coiled-coil region" evidence="6">
    <location>
        <begin position="44"/>
        <end position="131"/>
    </location>
</feature>
<dbReference type="GO" id="GO:0030154">
    <property type="term" value="P:cell differentiation"/>
    <property type="evidence" value="ECO:0007669"/>
    <property type="project" value="UniProtKB-KW"/>
</dbReference>
<accession>A0A8J5G330</accession>
<dbReference type="AlphaFoldDB" id="A0A8J5G330"/>
<evidence type="ECO:0000313" key="8">
    <source>
        <dbReference type="EMBL" id="KAG6495109.1"/>
    </source>
</evidence>
<keyword evidence="5" id="KW-0287">Flowering</keyword>